<organism evidence="8 9">
    <name type="scientific">Meloidogyne graminicola</name>
    <dbReference type="NCBI Taxonomy" id="189291"/>
    <lineage>
        <taxon>Eukaryota</taxon>
        <taxon>Metazoa</taxon>
        <taxon>Ecdysozoa</taxon>
        <taxon>Nematoda</taxon>
        <taxon>Chromadorea</taxon>
        <taxon>Rhabditida</taxon>
        <taxon>Tylenchina</taxon>
        <taxon>Tylenchomorpha</taxon>
        <taxon>Tylenchoidea</taxon>
        <taxon>Meloidogynidae</taxon>
        <taxon>Meloidogyninae</taxon>
        <taxon>Meloidogyne</taxon>
    </lineage>
</organism>
<dbReference type="GO" id="GO:0010906">
    <property type="term" value="P:regulation of glucose metabolic process"/>
    <property type="evidence" value="ECO:0007669"/>
    <property type="project" value="TreeGrafter"/>
</dbReference>
<protein>
    <recommendedName>
        <fullName evidence="6">Protein-serine/threonine kinase</fullName>
        <ecNumber evidence="6">2.7.11.-</ecNumber>
    </recommendedName>
</protein>
<evidence type="ECO:0000313" key="9">
    <source>
        <dbReference type="Proteomes" id="UP000605970"/>
    </source>
</evidence>
<comment type="caution">
    <text evidence="8">The sequence shown here is derived from an EMBL/GenBank/DDBJ whole genome shotgun (WGS) entry which is preliminary data.</text>
</comment>
<dbReference type="Pfam" id="PF10436">
    <property type="entry name" value="BCDHK_Adom3"/>
    <property type="match status" value="1"/>
</dbReference>
<evidence type="ECO:0000259" key="7">
    <source>
        <dbReference type="Pfam" id="PF10436"/>
    </source>
</evidence>
<dbReference type="PANTHER" id="PTHR11947:SF3">
    <property type="entry name" value="[PYRUVATE DEHYDROGENASE (ACETYL-TRANSFERRING)] KINASE, MITOCHONDRIAL"/>
    <property type="match status" value="1"/>
</dbReference>
<evidence type="ECO:0000256" key="5">
    <source>
        <dbReference type="ARBA" id="ARBA00048201"/>
    </source>
</evidence>
<evidence type="ECO:0000256" key="3">
    <source>
        <dbReference type="ARBA" id="ARBA00022777"/>
    </source>
</evidence>
<keyword evidence="2 6" id="KW-0547">Nucleotide-binding</keyword>
<keyword evidence="9" id="KW-1185">Reference proteome</keyword>
<dbReference type="InterPro" id="IPR036784">
    <property type="entry name" value="AK/P_DHK_N_sf"/>
</dbReference>
<feature type="domain" description="Branched-chain alpha-ketoacid dehydrogenase kinase/Pyruvate dehydrogenase kinase N-terminal" evidence="7">
    <location>
        <begin position="31"/>
        <end position="107"/>
    </location>
</feature>
<dbReference type="InterPro" id="IPR018955">
    <property type="entry name" value="BCDHK/PDK_N"/>
</dbReference>
<keyword evidence="1 6" id="KW-0808">Transferase</keyword>
<dbReference type="AlphaFoldDB" id="A0A8S9ZCQ6"/>
<comment type="catalytic activity">
    <reaction evidence="5">
        <text>L-seryl-[pyruvate dehydrogenase E1 alpha subunit] + ATP = O-phospho-L-seryl-[pyruvate dehydrogenase E1 alpha subunit] + ADP + H(+)</text>
        <dbReference type="Rhea" id="RHEA:23052"/>
        <dbReference type="Rhea" id="RHEA-COMP:13689"/>
        <dbReference type="Rhea" id="RHEA-COMP:13690"/>
        <dbReference type="ChEBI" id="CHEBI:15378"/>
        <dbReference type="ChEBI" id="CHEBI:29999"/>
        <dbReference type="ChEBI" id="CHEBI:30616"/>
        <dbReference type="ChEBI" id="CHEBI:83421"/>
        <dbReference type="ChEBI" id="CHEBI:456216"/>
        <dbReference type="EC" id="2.7.11.2"/>
    </reaction>
</comment>
<keyword evidence="3 6" id="KW-0418">Kinase</keyword>
<accession>A0A8S9ZCQ6</accession>
<evidence type="ECO:0000256" key="1">
    <source>
        <dbReference type="ARBA" id="ARBA00022679"/>
    </source>
</evidence>
<evidence type="ECO:0000256" key="4">
    <source>
        <dbReference type="ARBA" id="ARBA00022840"/>
    </source>
</evidence>
<dbReference type="InterPro" id="IPR039028">
    <property type="entry name" value="BCKD/PDK"/>
</dbReference>
<dbReference type="OrthoDB" id="241648at2759"/>
<name>A0A8S9ZCQ6_9BILA</name>
<dbReference type="EC" id="2.7.11.-" evidence="6"/>
<evidence type="ECO:0000256" key="6">
    <source>
        <dbReference type="RuleBase" id="RU366032"/>
    </source>
</evidence>
<keyword evidence="6" id="KW-0496">Mitochondrion</keyword>
<dbReference type="GO" id="GO:0004740">
    <property type="term" value="F:pyruvate dehydrogenase (acetyl-transferring) kinase activity"/>
    <property type="evidence" value="ECO:0007669"/>
    <property type="project" value="UniProtKB-EC"/>
</dbReference>
<evidence type="ECO:0000256" key="2">
    <source>
        <dbReference type="ARBA" id="ARBA00022741"/>
    </source>
</evidence>
<sequence>MHITRHCFSSLFGSAICNKLEKYSQYRPSSLTIQQYLDFGLHGTAKTSFSFLKTELLVRLANIMKEIELLPPSLLNTSSARQVADWYRKSFQELLCFEDTLGDEQDIFKCEASFNPLKTTILVADSTTSFKQF</sequence>
<dbReference type="GO" id="GO:0005759">
    <property type="term" value="C:mitochondrial matrix"/>
    <property type="evidence" value="ECO:0007669"/>
    <property type="project" value="UniProtKB-SubCell"/>
</dbReference>
<comment type="similarity">
    <text evidence="6">Belongs to the PDK/BCKDK protein kinase family.</text>
</comment>
<dbReference type="SUPFAM" id="SSF69012">
    <property type="entry name" value="alpha-ketoacid dehydrogenase kinase, N-terminal domain"/>
    <property type="match status" value="1"/>
</dbReference>
<dbReference type="GO" id="GO:0005524">
    <property type="term" value="F:ATP binding"/>
    <property type="evidence" value="ECO:0007669"/>
    <property type="project" value="UniProtKB-UniRule"/>
</dbReference>
<dbReference type="PANTHER" id="PTHR11947">
    <property type="entry name" value="PYRUVATE DEHYDROGENASE KINASE"/>
    <property type="match status" value="1"/>
</dbReference>
<gene>
    <name evidence="8" type="ORF">Mgra_00010182</name>
</gene>
<dbReference type="Proteomes" id="UP000605970">
    <property type="component" value="Unassembled WGS sequence"/>
</dbReference>
<proteinExistence type="inferred from homology"/>
<reference evidence="8" key="1">
    <citation type="journal article" date="2020" name="Ecol. Evol.">
        <title>Genome structure and content of the rice root-knot nematode (Meloidogyne graminicola).</title>
        <authorList>
            <person name="Phan N.T."/>
            <person name="Danchin E.G.J."/>
            <person name="Klopp C."/>
            <person name="Perfus-Barbeoch L."/>
            <person name="Kozlowski D.K."/>
            <person name="Koutsovoulos G.D."/>
            <person name="Lopez-Roques C."/>
            <person name="Bouchez O."/>
            <person name="Zahm M."/>
            <person name="Besnard G."/>
            <person name="Bellafiore S."/>
        </authorList>
    </citation>
    <scope>NUCLEOTIDE SEQUENCE</scope>
    <source>
        <strain evidence="8">VN-18</strain>
    </source>
</reference>
<keyword evidence="4 6" id="KW-0067">ATP-binding</keyword>
<evidence type="ECO:0000313" key="8">
    <source>
        <dbReference type="EMBL" id="KAF7623528.1"/>
    </source>
</evidence>
<comment type="subcellular location">
    <subcellularLocation>
        <location evidence="6">Mitochondrion matrix</location>
    </subcellularLocation>
</comment>
<dbReference type="Gene3D" id="1.20.140.20">
    <property type="entry name" value="Alpha-ketoacid/pyruvate dehydrogenase kinase, N-terminal domain"/>
    <property type="match status" value="1"/>
</dbReference>
<dbReference type="EMBL" id="JABEBT010000234">
    <property type="protein sequence ID" value="KAF7623528.1"/>
    <property type="molecule type" value="Genomic_DNA"/>
</dbReference>